<keyword evidence="19" id="KW-0472">Membrane</keyword>
<keyword evidence="8 17" id="KW-0808">Transferase</keyword>
<keyword evidence="12 17" id="KW-0711">Selenium</keyword>
<feature type="region of interest" description="Disordered" evidence="18">
    <location>
        <begin position="63"/>
        <end position="88"/>
    </location>
</feature>
<evidence type="ECO:0000256" key="1">
    <source>
        <dbReference type="ARBA" id="ARBA00001933"/>
    </source>
</evidence>
<dbReference type="PANTHER" id="PTHR12944">
    <property type="entry name" value="SOLUBLE LIVER ANTIGEN/LIVER PANCREAS ANTIGEN"/>
    <property type="match status" value="1"/>
</dbReference>
<dbReference type="PANTHER" id="PTHR12944:SF2">
    <property type="entry name" value="O-PHOSPHOSERYL-TRNA(SEC) SELENIUM TRANSFERASE"/>
    <property type="match status" value="1"/>
</dbReference>
<reference evidence="20 21" key="1">
    <citation type="submission" date="2023-09" db="EMBL/GenBank/DDBJ databases">
        <title>Pangenome analysis of Batrachochytrium dendrobatidis and related Chytrids.</title>
        <authorList>
            <person name="Yacoub M.N."/>
            <person name="Stajich J.E."/>
            <person name="James T.Y."/>
        </authorList>
    </citation>
    <scope>NUCLEOTIDE SEQUENCE [LARGE SCALE GENOMIC DNA]</scope>
    <source>
        <strain evidence="20 21">JEL0888</strain>
    </source>
</reference>
<feature type="compositionally biased region" description="Gly residues" evidence="18">
    <location>
        <begin position="74"/>
        <end position="88"/>
    </location>
</feature>
<sequence length="492" mass="52251">MDSKSLDLCAGILQNGSYIALARQNQAQKTALLVRLLSERRMPQQGWTDEQVRSVLAMFASMDSNNHGSTRPGSGSGSGGGGSGGGVGVGEREGRVWSAMVAERHSFLAHGVGRSGDIVAVQPKAPGSSLIQRLTHFMAADALRVAGASKTLVASAIVLPMATGMSALLVFLTLRTMRPAARFIVWPRIDQKSCLKSICTAGFTPIVVEQCLRGDEIVTDLEAVEAAIGAHGADAILCVFSTTSCFAPRTPDDVVGLAALCKRTGVPHVVNNAYGVQSERIMSSLNAAVEGGRGRIDALVQSTDKNFMVPVGGCVVAGPDKALVAAVSKLYPGRASMSPILDLFITLLSMGADTFRQLLAERKANYEYLRQRLAAWAETRGARLLETPANDISLAVALPDGVAAHATQLGSMLFHRFVSGARVVKGENKEVCGIRFDGYGSHVSKYPCCYLNAAAAIGMRRAEVDVFIDRLDRTWTEFNAVIAKRERGAAAE</sequence>
<evidence type="ECO:0000256" key="14">
    <source>
        <dbReference type="ARBA" id="ARBA00032048"/>
    </source>
</evidence>
<keyword evidence="19" id="KW-1133">Transmembrane helix</keyword>
<accession>A0ABR4MX57</accession>
<dbReference type="NCBIfam" id="TIGR03531">
    <property type="entry name" value="selenium_SpcS"/>
    <property type="match status" value="1"/>
</dbReference>
<keyword evidence="19" id="KW-0812">Transmembrane</keyword>
<comment type="caution">
    <text evidence="20">The sequence shown here is derived from an EMBL/GenBank/DDBJ whole genome shotgun (WGS) entry which is preliminary data.</text>
</comment>
<evidence type="ECO:0000256" key="13">
    <source>
        <dbReference type="ARBA" id="ARBA00030669"/>
    </source>
</evidence>
<dbReference type="SUPFAM" id="SSF53383">
    <property type="entry name" value="PLP-dependent transferases"/>
    <property type="match status" value="1"/>
</dbReference>
<dbReference type="EC" id="2.9.1.2" evidence="5 17"/>
<gene>
    <name evidence="20" type="ORF">HK105_208641</name>
</gene>
<evidence type="ECO:0000256" key="17">
    <source>
        <dbReference type="PIRNR" id="PIRNR017689"/>
    </source>
</evidence>
<evidence type="ECO:0000256" key="16">
    <source>
        <dbReference type="ARBA" id="ARBA00048808"/>
    </source>
</evidence>
<dbReference type="Proteomes" id="UP001527925">
    <property type="component" value="Unassembled WGS sequence"/>
</dbReference>
<dbReference type="InterPro" id="IPR015424">
    <property type="entry name" value="PyrdxlP-dep_Trfase"/>
</dbReference>
<dbReference type="Gene3D" id="3.40.640.10">
    <property type="entry name" value="Type I PLP-dependent aspartate aminotransferase-like (Major domain)"/>
    <property type="match status" value="1"/>
</dbReference>
<dbReference type="Pfam" id="PF05889">
    <property type="entry name" value="SepSecS"/>
    <property type="match status" value="1"/>
</dbReference>
<evidence type="ECO:0000256" key="15">
    <source>
        <dbReference type="ARBA" id="ARBA00032693"/>
    </source>
</evidence>
<evidence type="ECO:0000256" key="18">
    <source>
        <dbReference type="SAM" id="MobiDB-lite"/>
    </source>
</evidence>
<comment type="similarity">
    <text evidence="4 17">Belongs to the SepSecS family.</text>
</comment>
<dbReference type="EMBL" id="JADGIZ020000085">
    <property type="protein sequence ID" value="KAL2911861.1"/>
    <property type="molecule type" value="Genomic_DNA"/>
</dbReference>
<name>A0ABR4MX57_9FUNG</name>
<dbReference type="InterPro" id="IPR019872">
    <property type="entry name" value="Sec-tRNA_Se_transferase"/>
</dbReference>
<protein>
    <recommendedName>
        <fullName evidence="6 17">O-phosphoseryl-tRNA(Sec) selenium transferase</fullName>
        <ecNumber evidence="5 17">2.9.1.2</ecNumber>
    </recommendedName>
    <alternativeName>
        <fullName evidence="13 17">Selenocysteine synthase</fullName>
    </alternativeName>
    <alternativeName>
        <fullName evidence="14 17">Selenocysteinyl-tRNA(Sec) synthase</fullName>
    </alternativeName>
    <alternativeName>
        <fullName evidence="15 17">Sep-tRNA:Sec-tRNA synthase</fullName>
    </alternativeName>
</protein>
<evidence type="ECO:0000313" key="20">
    <source>
        <dbReference type="EMBL" id="KAL2911861.1"/>
    </source>
</evidence>
<organism evidence="20 21">
    <name type="scientific">Polyrhizophydium stewartii</name>
    <dbReference type="NCBI Taxonomy" id="2732419"/>
    <lineage>
        <taxon>Eukaryota</taxon>
        <taxon>Fungi</taxon>
        <taxon>Fungi incertae sedis</taxon>
        <taxon>Chytridiomycota</taxon>
        <taxon>Chytridiomycota incertae sedis</taxon>
        <taxon>Chytridiomycetes</taxon>
        <taxon>Rhizophydiales</taxon>
        <taxon>Rhizophydiales incertae sedis</taxon>
        <taxon>Polyrhizophydium</taxon>
    </lineage>
</organism>
<keyword evidence="10 17" id="KW-0663">Pyridoxal phosphate</keyword>
<dbReference type="InterPro" id="IPR015421">
    <property type="entry name" value="PyrdxlP-dep_Trfase_major"/>
</dbReference>
<evidence type="ECO:0000256" key="6">
    <source>
        <dbReference type="ARBA" id="ARBA00021963"/>
    </source>
</evidence>
<dbReference type="PIRSF" id="PIRSF017689">
    <property type="entry name" value="SepSecS"/>
    <property type="match status" value="1"/>
</dbReference>
<comment type="pathway">
    <text evidence="3 17">Aminoacyl-tRNA biosynthesis; selenocysteinyl-tRNA(Sec) biosynthesis; selenocysteinyl-tRNA(Sec) from L-seryl-tRNA(Sec) (archaeal/eukaryal route): step 2/2.</text>
</comment>
<keyword evidence="21" id="KW-1185">Reference proteome</keyword>
<evidence type="ECO:0000256" key="2">
    <source>
        <dbReference type="ARBA" id="ARBA00002552"/>
    </source>
</evidence>
<evidence type="ECO:0000256" key="19">
    <source>
        <dbReference type="SAM" id="Phobius"/>
    </source>
</evidence>
<evidence type="ECO:0000256" key="12">
    <source>
        <dbReference type="ARBA" id="ARBA00023266"/>
    </source>
</evidence>
<proteinExistence type="inferred from homology"/>
<evidence type="ECO:0000256" key="7">
    <source>
        <dbReference type="ARBA" id="ARBA00022555"/>
    </source>
</evidence>
<comment type="subcellular location">
    <subcellularLocation>
        <location evidence="17">Cytoplasm</location>
    </subcellularLocation>
</comment>
<evidence type="ECO:0000256" key="9">
    <source>
        <dbReference type="ARBA" id="ARBA00022884"/>
    </source>
</evidence>
<dbReference type="InterPro" id="IPR008829">
    <property type="entry name" value="SepSecS/SepCysS"/>
</dbReference>
<evidence type="ECO:0000256" key="3">
    <source>
        <dbReference type="ARBA" id="ARBA00004822"/>
    </source>
</evidence>
<comment type="function">
    <text evidence="2 17">Converts O-phosphoseryl-tRNA(Sec) to selenocysteinyl-tRNA(Sec) required for selenoprotein biosynthesis.</text>
</comment>
<comment type="cofactor">
    <cofactor evidence="1 17">
        <name>pyridoxal 5'-phosphate</name>
        <dbReference type="ChEBI" id="CHEBI:597326"/>
    </cofactor>
</comment>
<evidence type="ECO:0000256" key="8">
    <source>
        <dbReference type="ARBA" id="ARBA00022679"/>
    </source>
</evidence>
<evidence type="ECO:0000256" key="5">
    <source>
        <dbReference type="ARBA" id="ARBA00012464"/>
    </source>
</evidence>
<comment type="catalytic activity">
    <reaction evidence="16 17">
        <text>O-phospho-L-seryl-tRNA(Sec) + selenophosphate + H2O = L-selenocysteinyl-tRNA(Sec) + 2 phosphate</text>
        <dbReference type="Rhea" id="RHEA:25041"/>
        <dbReference type="Rhea" id="RHEA-COMP:9743"/>
        <dbReference type="Rhea" id="RHEA-COMP:9947"/>
        <dbReference type="ChEBI" id="CHEBI:15377"/>
        <dbReference type="ChEBI" id="CHEBI:16144"/>
        <dbReference type="ChEBI" id="CHEBI:43474"/>
        <dbReference type="ChEBI" id="CHEBI:78551"/>
        <dbReference type="ChEBI" id="CHEBI:78573"/>
        <dbReference type="EC" id="2.9.1.2"/>
    </reaction>
</comment>
<feature type="transmembrane region" description="Helical" evidence="19">
    <location>
        <begin position="152"/>
        <end position="174"/>
    </location>
</feature>
<keyword evidence="7 17" id="KW-0820">tRNA-binding</keyword>
<keyword evidence="17" id="KW-0963">Cytoplasm</keyword>
<feature type="compositionally biased region" description="Polar residues" evidence="18">
    <location>
        <begin position="63"/>
        <end position="72"/>
    </location>
</feature>
<evidence type="ECO:0000256" key="4">
    <source>
        <dbReference type="ARBA" id="ARBA00007037"/>
    </source>
</evidence>
<evidence type="ECO:0000256" key="11">
    <source>
        <dbReference type="ARBA" id="ARBA00022917"/>
    </source>
</evidence>
<evidence type="ECO:0000313" key="21">
    <source>
        <dbReference type="Proteomes" id="UP001527925"/>
    </source>
</evidence>
<keyword evidence="9 17" id="KW-0694">RNA-binding</keyword>
<keyword evidence="11 17" id="KW-0648">Protein biosynthesis</keyword>
<evidence type="ECO:0000256" key="10">
    <source>
        <dbReference type="ARBA" id="ARBA00022898"/>
    </source>
</evidence>